<dbReference type="AlphaFoldDB" id="A0A3P7Q8R8"/>
<sequence>MNGYIGISHTSAILRERYWIIRVLGAFIMCRRWHAPPCRLIMAPLRADRLEPYNPSFTFTESINSNHFKCRLPDGRKRGIAAFAHALESVRRILRSILGSQVVAEEVSTTTITETEKNYERRAFESGPCRFSLSWRQAQHLSDLLWKELIASYLPSLQVKQWWTSEAPQLAIGDLVLIWHHAAVDEEILRFNDGRVRDVALRTQQGTLMRDLRRLCLPENHEPRGE</sequence>
<dbReference type="Pfam" id="PF18701">
    <property type="entry name" value="DUF5641"/>
    <property type="match status" value="1"/>
</dbReference>
<proteinExistence type="predicted"/>
<accession>A0A3P7Q8R8</accession>
<evidence type="ECO:0000259" key="1">
    <source>
        <dbReference type="Pfam" id="PF18701"/>
    </source>
</evidence>
<reference evidence="2 3" key="1">
    <citation type="submission" date="2018-11" db="EMBL/GenBank/DDBJ databases">
        <authorList>
            <consortium name="Pathogen Informatics"/>
        </authorList>
    </citation>
    <scope>NUCLEOTIDE SEQUENCE [LARGE SCALE GENOMIC DNA]</scope>
</reference>
<dbReference type="OrthoDB" id="10057678at2759"/>
<protein>
    <recommendedName>
        <fullName evidence="1">DUF5641 domain-containing protein</fullName>
    </recommendedName>
</protein>
<evidence type="ECO:0000313" key="3">
    <source>
        <dbReference type="Proteomes" id="UP000281553"/>
    </source>
</evidence>
<evidence type="ECO:0000313" key="2">
    <source>
        <dbReference type="EMBL" id="VDN27056.1"/>
    </source>
</evidence>
<organism evidence="2 3">
    <name type="scientific">Dibothriocephalus latus</name>
    <name type="common">Fish tapeworm</name>
    <name type="synonym">Diphyllobothrium latum</name>
    <dbReference type="NCBI Taxonomy" id="60516"/>
    <lineage>
        <taxon>Eukaryota</taxon>
        <taxon>Metazoa</taxon>
        <taxon>Spiralia</taxon>
        <taxon>Lophotrochozoa</taxon>
        <taxon>Platyhelminthes</taxon>
        <taxon>Cestoda</taxon>
        <taxon>Eucestoda</taxon>
        <taxon>Diphyllobothriidea</taxon>
        <taxon>Diphyllobothriidae</taxon>
        <taxon>Dibothriocephalus</taxon>
    </lineage>
</organism>
<keyword evidence="3" id="KW-1185">Reference proteome</keyword>
<name>A0A3P7Q8R8_DIBLA</name>
<dbReference type="EMBL" id="UYRU01076534">
    <property type="protein sequence ID" value="VDN27056.1"/>
    <property type="molecule type" value="Genomic_DNA"/>
</dbReference>
<gene>
    <name evidence="2" type="ORF">DILT_LOCUS14933</name>
</gene>
<feature type="domain" description="DUF5641" evidence="1">
    <location>
        <begin position="134"/>
        <end position="217"/>
    </location>
</feature>
<dbReference type="InterPro" id="IPR040676">
    <property type="entry name" value="DUF5641"/>
</dbReference>
<dbReference type="PANTHER" id="PTHR47331">
    <property type="entry name" value="PHD-TYPE DOMAIN-CONTAINING PROTEIN"/>
    <property type="match status" value="1"/>
</dbReference>
<dbReference type="Proteomes" id="UP000281553">
    <property type="component" value="Unassembled WGS sequence"/>
</dbReference>
<dbReference type="PANTHER" id="PTHR47331:SF1">
    <property type="entry name" value="GAG-LIKE PROTEIN"/>
    <property type="match status" value="1"/>
</dbReference>